<dbReference type="Pfam" id="PF00549">
    <property type="entry name" value="Ligase_CoA"/>
    <property type="match status" value="1"/>
</dbReference>
<feature type="domain" description="ATP-citrate synthase/succinyl-CoA ligase C-terminal" evidence="1">
    <location>
        <begin position="324"/>
        <end position="475"/>
    </location>
</feature>
<protein>
    <submittedName>
        <fullName evidence="2">Unannotated protein</fullName>
    </submittedName>
</protein>
<dbReference type="PANTHER" id="PTHR11117:SF24">
    <property type="entry name" value="PROTEIN FDRA"/>
    <property type="match status" value="1"/>
</dbReference>
<dbReference type="GO" id="GO:0005829">
    <property type="term" value="C:cytosol"/>
    <property type="evidence" value="ECO:0007669"/>
    <property type="project" value="TreeGrafter"/>
</dbReference>
<name>A0A6J6VS31_9ZZZZ</name>
<dbReference type="AlphaFoldDB" id="A0A6J6VS31"/>
<dbReference type="SUPFAM" id="SSF52210">
    <property type="entry name" value="Succinyl-CoA synthetase domains"/>
    <property type="match status" value="2"/>
</dbReference>
<evidence type="ECO:0000313" key="2">
    <source>
        <dbReference type="EMBL" id="CAB4773825.1"/>
    </source>
</evidence>
<dbReference type="Gene3D" id="3.40.50.720">
    <property type="entry name" value="NAD(P)-binding Rossmann-like Domain"/>
    <property type="match status" value="1"/>
</dbReference>
<dbReference type="InterPro" id="IPR016102">
    <property type="entry name" value="Succinyl-CoA_synth-like"/>
</dbReference>
<dbReference type="GO" id="GO:0004775">
    <property type="term" value="F:succinate-CoA ligase (ADP-forming) activity"/>
    <property type="evidence" value="ECO:0007669"/>
    <property type="project" value="TreeGrafter"/>
</dbReference>
<organism evidence="2">
    <name type="scientific">freshwater metagenome</name>
    <dbReference type="NCBI Taxonomy" id="449393"/>
    <lineage>
        <taxon>unclassified sequences</taxon>
        <taxon>metagenomes</taxon>
        <taxon>ecological metagenomes</taxon>
    </lineage>
</organism>
<dbReference type="Gene3D" id="3.40.50.261">
    <property type="entry name" value="Succinyl-CoA synthetase domains"/>
    <property type="match status" value="2"/>
</dbReference>
<dbReference type="GO" id="GO:0006099">
    <property type="term" value="P:tricarboxylic acid cycle"/>
    <property type="evidence" value="ECO:0007669"/>
    <property type="project" value="TreeGrafter"/>
</dbReference>
<dbReference type="PANTHER" id="PTHR11117">
    <property type="entry name" value="SUCCINYL-COA LIGASE SUBUNIT ALPHA"/>
    <property type="match status" value="1"/>
</dbReference>
<accession>A0A6J6VS31</accession>
<dbReference type="InterPro" id="IPR005811">
    <property type="entry name" value="SUCC_ACL_C"/>
</dbReference>
<evidence type="ECO:0000259" key="1">
    <source>
        <dbReference type="Pfam" id="PF00549"/>
    </source>
</evidence>
<gene>
    <name evidence="2" type="ORF">UFOPK2894_00739</name>
</gene>
<reference evidence="2" key="1">
    <citation type="submission" date="2020-05" db="EMBL/GenBank/DDBJ databases">
        <authorList>
            <person name="Chiriac C."/>
            <person name="Salcher M."/>
            <person name="Ghai R."/>
            <person name="Kavagutti S V."/>
        </authorList>
    </citation>
    <scope>NUCLEOTIDE SEQUENCE</scope>
</reference>
<dbReference type="GO" id="GO:0009361">
    <property type="term" value="C:succinate-CoA ligase complex (ADP-forming)"/>
    <property type="evidence" value="ECO:0007669"/>
    <property type="project" value="TreeGrafter"/>
</dbReference>
<sequence>MIRIEIRPGFYRDSVSLMQVSQRAGVGVSGALVAMATPLNVELAIQMGFVLPPTSPNDLIIAIDAPNEESLSHAFDVVEEALDEQLRKSREQSSDSGFTPARTLGRTQGAGIALISVPGEFAFIDAVDALENDMNVMIFSDNVTVQDEILLKDIAIARDLLVMGPDCGTAIIGGVGLGFANVVSPGSVGIIAASGTGAQHLTTLLDHAGIGISHCIGLGGRDLSSAVAGRSAKQALALLDADEHTDLIVFVSKPAAPEVAESLQNVARAMKKKIIFGLLGPTGSDITETAEKVLDELGVTHRPWVNEVATTGFTGSTGGSLRGLFAGGTLCDEAMLIASKRTRVPIFSNIPLEKEWLLDPFGPATSHAFIDFGDDAMTVGRAHPMIDSKLRIDRLAKEINDPSCGVILMDVVLGHGATSTPGEELSVAISESSKPIFISLIGTTLDPQNFERQKAILAQAGARVFLSNAYATHAALDALGVPR</sequence>
<dbReference type="GO" id="GO:0004776">
    <property type="term" value="F:succinate-CoA ligase (GDP-forming) activity"/>
    <property type="evidence" value="ECO:0007669"/>
    <property type="project" value="TreeGrafter"/>
</dbReference>
<proteinExistence type="predicted"/>
<dbReference type="EMBL" id="CAEZZQ010000036">
    <property type="protein sequence ID" value="CAB4773825.1"/>
    <property type="molecule type" value="Genomic_DNA"/>
</dbReference>